<dbReference type="EMBL" id="JAUSVS010000006">
    <property type="protein sequence ID" value="MDQ0465229.1"/>
    <property type="molecule type" value="Genomic_DNA"/>
</dbReference>
<dbReference type="RefSeq" id="WP_307350451.1">
    <property type="nucleotide sequence ID" value="NZ_JAUSVS010000006.1"/>
</dbReference>
<keyword evidence="2" id="KW-1185">Reference proteome</keyword>
<accession>A0ABU0ITC1</accession>
<evidence type="ECO:0000313" key="2">
    <source>
        <dbReference type="Proteomes" id="UP001228905"/>
    </source>
</evidence>
<comment type="caution">
    <text evidence="1">The sequence shown here is derived from an EMBL/GenBank/DDBJ whole genome shotgun (WGS) entry which is preliminary data.</text>
</comment>
<evidence type="ECO:0000313" key="1">
    <source>
        <dbReference type="EMBL" id="MDQ0465229.1"/>
    </source>
</evidence>
<sequence>MIDSRQSDLAEWCGGAAMNKVSKTTAYLILGLSMAWALAGCSHPSPSTDNLRNNIVQTIGGYSIKSLKCESFADKSQEAAGRSSCRGTLALILDRYASLPSADVQGLLVSSGIPQEAAGFVLQRHPKAVVVPAVKAGTETPFTSDCTYTKEVDGWRIGCNTSFADLPGLPPSAMGENYVLKDSPEYQSYIKEAKADFAEIDARFIALKSQIEEFFKVGRTVTATNPLSNGGIARVKIVSPLVWSGEPGFLGHQSQFSLTTKYVDLRDAQSSKFTFCGYAKGIPGNDIQFSGDIESEMPSRSAHPDSVTFAANLYMSNRAAIFENKFQSCGNILVWDGTSWKLSYGTLELKAN</sequence>
<reference evidence="1 2" key="1">
    <citation type="submission" date="2023-07" db="EMBL/GenBank/DDBJ databases">
        <title>Genomic Encyclopedia of Type Strains, Phase IV (KMG-IV): sequencing the most valuable type-strain genomes for metagenomic binning, comparative biology and taxonomic classification.</title>
        <authorList>
            <person name="Goeker M."/>
        </authorList>
    </citation>
    <scope>NUCLEOTIDE SEQUENCE [LARGE SCALE GENOMIC DNA]</scope>
    <source>
        <strain evidence="1 2">DSM 18695</strain>
    </source>
</reference>
<protein>
    <submittedName>
        <fullName evidence="1">Uncharacterized protein</fullName>
    </submittedName>
</protein>
<proteinExistence type="predicted"/>
<organism evidence="1 2">
    <name type="scientific">Caulobacter ginsengisoli</name>
    <dbReference type="NCBI Taxonomy" id="400775"/>
    <lineage>
        <taxon>Bacteria</taxon>
        <taxon>Pseudomonadati</taxon>
        <taxon>Pseudomonadota</taxon>
        <taxon>Alphaproteobacteria</taxon>
        <taxon>Caulobacterales</taxon>
        <taxon>Caulobacteraceae</taxon>
        <taxon>Caulobacter</taxon>
    </lineage>
</organism>
<gene>
    <name evidence="1" type="ORF">QO010_003016</name>
</gene>
<dbReference type="Proteomes" id="UP001228905">
    <property type="component" value="Unassembled WGS sequence"/>
</dbReference>
<name>A0ABU0ITC1_9CAUL</name>